<name>A0AAU8M227_PSESX</name>
<protein>
    <submittedName>
        <fullName evidence="1">Low affinity iron permease family protein</fullName>
    </submittedName>
</protein>
<reference evidence="1" key="1">
    <citation type="journal article" date="2014" name="Genome Announc.">
        <title>Draft Genome Sequences of a Phylogenetically Diverse Suite of Pseudomonas syringae Strains from Multiple Source Populations.</title>
        <authorList>
            <person name="Baltrus D.A."/>
            <person name="Yourstone S."/>
            <person name="Lind A."/>
            <person name="Guilbaud C."/>
            <person name="Sands D.C."/>
            <person name="Jones C.D."/>
            <person name="Morris C.E."/>
            <person name="Dangl J.L."/>
        </authorList>
    </citation>
    <scope>NUCLEOTIDE SEQUENCE</scope>
    <source>
        <strain evidence="1">USA007</strain>
    </source>
</reference>
<organism evidence="1">
    <name type="scientific">Pseudomonas syringae USA007</name>
    <dbReference type="NCBI Taxonomy" id="1357288"/>
    <lineage>
        <taxon>Bacteria</taxon>
        <taxon>Pseudomonadati</taxon>
        <taxon>Pseudomonadota</taxon>
        <taxon>Gammaproteobacteria</taxon>
        <taxon>Pseudomonadales</taxon>
        <taxon>Pseudomonadaceae</taxon>
        <taxon>Pseudomonas</taxon>
        <taxon>Pseudomonas syringae</taxon>
    </lineage>
</organism>
<dbReference type="InterPro" id="IPR007251">
    <property type="entry name" value="Iron_permease_Fet4"/>
</dbReference>
<dbReference type="Pfam" id="PF04120">
    <property type="entry name" value="Iron_permease"/>
    <property type="match status" value="1"/>
</dbReference>
<gene>
    <name evidence="1" type="ORF">N027_13750</name>
</gene>
<dbReference type="AlphaFoldDB" id="A0AAU8M227"/>
<accession>A0AAU8M227</accession>
<dbReference type="EMBL" id="CP159278">
    <property type="protein sequence ID" value="XCN75569.1"/>
    <property type="molecule type" value="Genomic_DNA"/>
</dbReference>
<evidence type="ECO:0000313" key="1">
    <source>
        <dbReference type="EMBL" id="XCN75569.1"/>
    </source>
</evidence>
<sequence>MFRHPLIKFSRFVRPLLKWGQPGYICLRRCVELPVGIYSRVFHCSDIWQLIINTSTTITTSPMAFLIQNTQSRCRAMNKRPDQSANSFSFHYLWRFSCIQTYSFISMANGARAAMAVPFRS</sequence>
<reference evidence="1" key="2">
    <citation type="submission" date="2024-07" db="EMBL/GenBank/DDBJ databases">
        <title>A complete genome sequence for Pseudomonas syringae USA007.</title>
        <authorList>
            <person name="Baltrus D.A."/>
        </authorList>
    </citation>
    <scope>NUCLEOTIDE SEQUENCE</scope>
    <source>
        <strain evidence="1">USA007</strain>
    </source>
</reference>
<proteinExistence type="predicted"/>
<dbReference type="RefSeq" id="WP_354675662.1">
    <property type="nucleotide sequence ID" value="NZ_CP159278.1"/>
</dbReference>
<dbReference type="GO" id="GO:0055085">
    <property type="term" value="P:transmembrane transport"/>
    <property type="evidence" value="ECO:0007669"/>
    <property type="project" value="InterPro"/>
</dbReference>